<dbReference type="SUPFAM" id="SSF53335">
    <property type="entry name" value="S-adenosyl-L-methionine-dependent methyltransferases"/>
    <property type="match status" value="1"/>
</dbReference>
<reference evidence="4" key="1">
    <citation type="journal article" date="2023" name="Nat. Commun.">
        <title>Genomic dissection of endemic carbapenem resistance reveals metallo-beta-lactamase dissemination through clonal, plasmid and integron transfer.</title>
        <authorList>
            <person name="Macesic N."/>
            <person name="Hawkey J."/>
            <person name="Vezina B."/>
            <person name="Wisniewski J.A."/>
            <person name="Cottingham H."/>
            <person name="Blakeway L.V."/>
            <person name="Harshegyi T."/>
            <person name="Pragastis K."/>
            <person name="Badoordeen G.Z."/>
            <person name="Dennison A."/>
            <person name="Spelman D.W."/>
            <person name="Jenney A.W.J."/>
            <person name="Peleg A.Y."/>
        </authorList>
    </citation>
    <scope>NUCLEOTIDE SEQUENCE</scope>
    <source>
        <strain evidence="4">CPO078</strain>
    </source>
</reference>
<dbReference type="InterPro" id="IPR012327">
    <property type="entry name" value="MeTrfase_D12"/>
</dbReference>
<dbReference type="GO" id="GO:0009307">
    <property type="term" value="P:DNA restriction-modification system"/>
    <property type="evidence" value="ECO:0007669"/>
    <property type="project" value="InterPro"/>
</dbReference>
<dbReference type="GO" id="GO:0006298">
    <property type="term" value="P:mismatch repair"/>
    <property type="evidence" value="ECO:0007669"/>
    <property type="project" value="TreeGrafter"/>
</dbReference>
<dbReference type="Proteomes" id="UP001175817">
    <property type="component" value="Unassembled WGS sequence"/>
</dbReference>
<evidence type="ECO:0000313" key="4">
    <source>
        <dbReference type="EMBL" id="MEC6052439.1"/>
    </source>
</evidence>
<evidence type="ECO:0000256" key="2">
    <source>
        <dbReference type="ARBA" id="ARBA00022679"/>
    </source>
</evidence>
<dbReference type="PANTHER" id="PTHR30481:SF4">
    <property type="entry name" value="SITE-SPECIFIC DNA-METHYLTRANSFERASE (ADENINE-SPECIFIC)"/>
    <property type="match status" value="1"/>
</dbReference>
<name>A0AB35WGL6_9ENTR</name>
<dbReference type="GO" id="GO:0043565">
    <property type="term" value="F:sequence-specific DNA binding"/>
    <property type="evidence" value="ECO:0007669"/>
    <property type="project" value="TreeGrafter"/>
</dbReference>
<dbReference type="GO" id="GO:1904047">
    <property type="term" value="F:S-adenosyl-L-methionine binding"/>
    <property type="evidence" value="ECO:0007669"/>
    <property type="project" value="TreeGrafter"/>
</dbReference>
<evidence type="ECO:0000256" key="1">
    <source>
        <dbReference type="ARBA" id="ARBA00022603"/>
    </source>
</evidence>
<dbReference type="RefSeq" id="WP_154920969.1">
    <property type="nucleotide sequence ID" value="NZ_CABGWH010000001.1"/>
</dbReference>
<organism evidence="4 5">
    <name type="scientific">Klebsiella michiganensis</name>
    <dbReference type="NCBI Taxonomy" id="1134687"/>
    <lineage>
        <taxon>Bacteria</taxon>
        <taxon>Pseudomonadati</taxon>
        <taxon>Pseudomonadota</taxon>
        <taxon>Gammaproteobacteria</taxon>
        <taxon>Enterobacterales</taxon>
        <taxon>Enterobacteriaceae</taxon>
        <taxon>Klebsiella/Raoultella group</taxon>
        <taxon>Klebsiella</taxon>
    </lineage>
</organism>
<sequence>MSYLGSKAASGVYQKIIAEMPPHDVYIETHLGGGAVMLRKPPAKVNFGIDIDPQTIEAFNQGNPEFLDTLGDSLFIDVGDAVDFLEARLRRHAADGRTELERMGRVLIYADPPYLPETRSSSARYRYEYSVEDHKRLLMRLRDLPDNVRVILSGYPSELYDRMLPGWRAREFQAMTRGGVRTEKIWMNYPEGAAYSHTFAGKDYNDRYRIKRKAQRWKEKFAALPPAERLAIMVALGEVE</sequence>
<keyword evidence="1 4" id="KW-0489">Methyltransferase</keyword>
<comment type="caution">
    <text evidence="4">The sequence shown here is derived from an EMBL/GenBank/DDBJ whole genome shotgun (WGS) entry which is preliminary data.</text>
</comment>
<keyword evidence="2" id="KW-0808">Transferase</keyword>
<dbReference type="EMBL" id="JARTTH020000001">
    <property type="protein sequence ID" value="MEC6052439.1"/>
    <property type="molecule type" value="Genomic_DNA"/>
</dbReference>
<dbReference type="InterPro" id="IPR029063">
    <property type="entry name" value="SAM-dependent_MTases_sf"/>
</dbReference>
<proteinExistence type="predicted"/>
<protein>
    <submittedName>
        <fullName evidence="4">DNA adenine methylase</fullName>
    </submittedName>
</protein>
<dbReference type="Gene3D" id="3.40.50.150">
    <property type="entry name" value="Vaccinia Virus protein VP39"/>
    <property type="match status" value="1"/>
</dbReference>
<dbReference type="GO" id="GO:0032259">
    <property type="term" value="P:methylation"/>
    <property type="evidence" value="ECO:0007669"/>
    <property type="project" value="UniProtKB-KW"/>
</dbReference>
<dbReference type="PANTHER" id="PTHR30481">
    <property type="entry name" value="DNA ADENINE METHYLASE"/>
    <property type="match status" value="1"/>
</dbReference>
<evidence type="ECO:0000313" key="5">
    <source>
        <dbReference type="Proteomes" id="UP001175817"/>
    </source>
</evidence>
<accession>A0AB35WGL6</accession>
<reference evidence="4" key="2">
    <citation type="submission" date="2024-01" db="EMBL/GenBank/DDBJ databases">
        <authorList>
            <person name="Macesic N."/>
        </authorList>
    </citation>
    <scope>NUCLEOTIDE SEQUENCE</scope>
    <source>
        <strain evidence="4">CPO078</strain>
    </source>
</reference>
<evidence type="ECO:0000256" key="3">
    <source>
        <dbReference type="ARBA" id="ARBA00022691"/>
    </source>
</evidence>
<dbReference type="AlphaFoldDB" id="A0AB35WGL6"/>
<keyword evidence="3" id="KW-0949">S-adenosyl-L-methionine</keyword>
<dbReference type="GO" id="GO:0009007">
    <property type="term" value="F:site-specific DNA-methyltransferase (adenine-specific) activity"/>
    <property type="evidence" value="ECO:0007669"/>
    <property type="project" value="UniProtKB-EC"/>
</dbReference>
<gene>
    <name evidence="4" type="ORF">QAB24_018230</name>
</gene>